<organism evidence="3">
    <name type="scientific">Onchocerca ochengi</name>
    <name type="common">Filarial nematode worm</name>
    <dbReference type="NCBI Taxonomy" id="42157"/>
    <lineage>
        <taxon>Eukaryota</taxon>
        <taxon>Metazoa</taxon>
        <taxon>Ecdysozoa</taxon>
        <taxon>Nematoda</taxon>
        <taxon>Chromadorea</taxon>
        <taxon>Rhabditida</taxon>
        <taxon>Spirurina</taxon>
        <taxon>Spiruromorpha</taxon>
        <taxon>Filarioidea</taxon>
        <taxon>Onchocercidae</taxon>
        <taxon>Onchocerca</taxon>
    </lineage>
</organism>
<gene>
    <name evidence="1" type="ORF">NOO_LOCUS11768</name>
</gene>
<evidence type="ECO:0000313" key="2">
    <source>
        <dbReference type="Proteomes" id="UP000271087"/>
    </source>
</evidence>
<protein>
    <submittedName>
        <fullName evidence="3">Chemotaxis protein</fullName>
    </submittedName>
</protein>
<dbReference type="WBParaSite" id="nOo.2.0.1.t11768-RA">
    <property type="protein sequence ID" value="nOo.2.0.1.t11768-RA"/>
    <property type="gene ID" value="nOo.2.0.1.g11768"/>
</dbReference>
<keyword evidence="2" id="KW-1185">Reference proteome</keyword>
<reference evidence="1 2" key="2">
    <citation type="submission" date="2018-08" db="EMBL/GenBank/DDBJ databases">
        <authorList>
            <person name="Laetsch R D."/>
            <person name="Stevens L."/>
            <person name="Kumar S."/>
            <person name="Blaxter L. M."/>
        </authorList>
    </citation>
    <scope>NUCLEOTIDE SEQUENCE [LARGE SCALE GENOMIC DNA]</scope>
</reference>
<reference evidence="3" key="1">
    <citation type="submission" date="2016-06" db="UniProtKB">
        <authorList>
            <consortium name="WormBaseParasite"/>
        </authorList>
    </citation>
    <scope>IDENTIFICATION</scope>
</reference>
<accession>A0A182EUD8</accession>
<proteinExistence type="predicted"/>
<dbReference type="Proteomes" id="UP000271087">
    <property type="component" value="Unassembled WGS sequence"/>
</dbReference>
<name>A0A182EUD8_ONCOC</name>
<evidence type="ECO:0000313" key="3">
    <source>
        <dbReference type="WBParaSite" id="nOo.2.0.1.t11768-RA"/>
    </source>
</evidence>
<sequence length="73" mass="7979">TGEQCLPEVQSVQREACSDCIDSARYNRNVYVDDVARIAVDTATVNSTVLAKEADKWDVVGKVDALQTAIDTF</sequence>
<evidence type="ECO:0000313" key="1">
    <source>
        <dbReference type="EMBL" id="VDM97029.1"/>
    </source>
</evidence>
<dbReference type="AlphaFoldDB" id="A0A182EUD8"/>
<dbReference type="EMBL" id="UYRW01008743">
    <property type="protein sequence ID" value="VDM97029.1"/>
    <property type="molecule type" value="Genomic_DNA"/>
</dbReference>